<evidence type="ECO:0000256" key="2">
    <source>
        <dbReference type="SAM" id="SignalP"/>
    </source>
</evidence>
<keyword evidence="2" id="KW-0732">Signal</keyword>
<name>A0A922TBT9_9HYPH</name>
<dbReference type="InterPro" id="IPR011250">
    <property type="entry name" value="OMP/PagP_B-barrel"/>
</dbReference>
<evidence type="ECO:0000313" key="3">
    <source>
        <dbReference type="EMBL" id="KEQ09766.1"/>
    </source>
</evidence>
<feature type="chain" id="PRO_5037295366" description="Outer membrane beta-barrel protein" evidence="2">
    <location>
        <begin position="31"/>
        <end position="533"/>
    </location>
</feature>
<dbReference type="AlphaFoldDB" id="A0A922TBT9"/>
<feature type="compositionally biased region" description="Low complexity" evidence="1">
    <location>
        <begin position="82"/>
        <end position="114"/>
    </location>
</feature>
<reference evidence="3 4" key="1">
    <citation type="submission" date="2014-06" db="EMBL/GenBank/DDBJ databases">
        <title>Rhizobium pelagicum/R2-400B4.</title>
        <authorList>
            <person name="Kimes N.E."/>
            <person name="Lopez-Perez M."/>
        </authorList>
    </citation>
    <scope>NUCLEOTIDE SEQUENCE [LARGE SCALE GENOMIC DNA]</scope>
    <source>
        <strain evidence="3 4">R2-400B4</strain>
    </source>
</reference>
<dbReference type="Pfam" id="PF10082">
    <property type="entry name" value="BBP2_2"/>
    <property type="match status" value="1"/>
</dbReference>
<feature type="compositionally biased region" description="Polar residues" evidence="1">
    <location>
        <begin position="115"/>
        <end position="129"/>
    </location>
</feature>
<comment type="caution">
    <text evidence="3">The sequence shown here is derived from an EMBL/GenBank/DDBJ whole genome shotgun (WGS) entry which is preliminary data.</text>
</comment>
<dbReference type="Proteomes" id="UP000052167">
    <property type="component" value="Unassembled WGS sequence"/>
</dbReference>
<protein>
    <recommendedName>
        <fullName evidence="5">Outer membrane beta-barrel protein</fullName>
    </recommendedName>
</protein>
<dbReference type="RefSeq" id="WP_037165660.1">
    <property type="nucleotide sequence ID" value="NZ_CAJXID010000009.1"/>
</dbReference>
<dbReference type="InterPro" id="IPR018759">
    <property type="entry name" value="BBP2_2"/>
</dbReference>
<organism evidence="3 4">
    <name type="scientific">Pseudorhizobium pelagicum</name>
    <dbReference type="NCBI Taxonomy" id="1509405"/>
    <lineage>
        <taxon>Bacteria</taxon>
        <taxon>Pseudomonadati</taxon>
        <taxon>Pseudomonadota</taxon>
        <taxon>Alphaproteobacteria</taxon>
        <taxon>Hyphomicrobiales</taxon>
        <taxon>Rhizobiaceae</taxon>
        <taxon>Rhizobium/Agrobacterium group</taxon>
        <taxon>Pseudorhizobium</taxon>
    </lineage>
</organism>
<evidence type="ECO:0008006" key="5">
    <source>
        <dbReference type="Google" id="ProtNLM"/>
    </source>
</evidence>
<evidence type="ECO:0000313" key="4">
    <source>
        <dbReference type="Proteomes" id="UP000052167"/>
    </source>
</evidence>
<gene>
    <name evidence="3" type="ORF">GV68_23280</name>
</gene>
<dbReference type="SUPFAM" id="SSF56925">
    <property type="entry name" value="OMPA-like"/>
    <property type="match status" value="1"/>
</dbReference>
<sequence length="533" mass="56776">MKQQGGRQALHRQAVAILLACSTLSAPAMALAQTLYPAPAEPQERNIYSPTNPVNNDGREGTWATAPAIGVTPLRTRPAMPSTSSNASAEPASAALSNTSGDPTAAATDTADPASLTTGAVTSGNSTPVNDPPYAEDLNQPYPDLLDPPADDPATEEAAALPGDPTGIRLGTLLLRPSIGQSINRETIRDGDTETKRNYLGTTIRGTLTSDWARHQLSVTGETVIERNLGGGEQPKPEGQIDANLRLDLADETIANISAGYDFEREDNSDPNAIGGASAQSAVQQFNGGLTLERDAGTLRGLAGLGISREIYGDAELQDGSSLDLGDRDHTLVDGRLRLGYELSPTLIPFVEVRGGRNFYDRTQDSAGYERSSWTYGGRGGVEFDLSEKLRGELGLGYERVEYDDSRLAALDGLTVDGRTVWSPQRGTELELALRTTLQDATAAGASGWVEYNLAATLTHQLRHNLVGRLTGGATERVFPQASDETTWISGAGLTWSLSRYLDLTGAVEYEYTDRTGTDTKTLRAGLGLTLRR</sequence>
<dbReference type="EMBL" id="JOKJ01000006">
    <property type="protein sequence ID" value="KEQ09766.1"/>
    <property type="molecule type" value="Genomic_DNA"/>
</dbReference>
<proteinExistence type="predicted"/>
<feature type="signal peptide" evidence="2">
    <location>
        <begin position="1"/>
        <end position="30"/>
    </location>
</feature>
<keyword evidence="4" id="KW-1185">Reference proteome</keyword>
<feature type="region of interest" description="Disordered" evidence="1">
    <location>
        <begin position="42"/>
        <end position="167"/>
    </location>
</feature>
<evidence type="ECO:0000256" key="1">
    <source>
        <dbReference type="SAM" id="MobiDB-lite"/>
    </source>
</evidence>
<feature type="compositionally biased region" description="Polar residues" evidence="1">
    <location>
        <begin position="46"/>
        <end position="55"/>
    </location>
</feature>
<accession>A0A922TBT9</accession>